<dbReference type="Gene3D" id="3.20.20.140">
    <property type="entry name" value="Metal-dependent hydrolases"/>
    <property type="match status" value="1"/>
</dbReference>
<dbReference type="InterPro" id="IPR011059">
    <property type="entry name" value="Metal-dep_hydrolase_composite"/>
</dbReference>
<dbReference type="EMBL" id="VJZT01000001">
    <property type="protein sequence ID" value="TRX42783.1"/>
    <property type="molecule type" value="Genomic_DNA"/>
</dbReference>
<dbReference type="PANTHER" id="PTHR22642">
    <property type="entry name" value="IMIDAZOLONEPROPIONASE"/>
    <property type="match status" value="1"/>
</dbReference>
<dbReference type="Gene3D" id="3.10.310.70">
    <property type="match status" value="1"/>
</dbReference>
<dbReference type="AlphaFoldDB" id="A0A553ED90"/>
<organism evidence="2 3">
    <name type="scientific">Flavobacterium restrictum</name>
    <dbReference type="NCBI Taxonomy" id="2594428"/>
    <lineage>
        <taxon>Bacteria</taxon>
        <taxon>Pseudomonadati</taxon>
        <taxon>Bacteroidota</taxon>
        <taxon>Flavobacteriia</taxon>
        <taxon>Flavobacteriales</taxon>
        <taxon>Flavobacteriaceae</taxon>
        <taxon>Flavobacterium</taxon>
    </lineage>
</organism>
<comment type="caution">
    <text evidence="2">The sequence shown here is derived from an EMBL/GenBank/DDBJ whole genome shotgun (WGS) entry which is preliminary data.</text>
</comment>
<gene>
    <name evidence="2" type="ORF">FNW21_00155</name>
</gene>
<dbReference type="OrthoDB" id="9767366at2"/>
<protein>
    <submittedName>
        <fullName evidence="2">Amidohydrolase</fullName>
    </submittedName>
</protein>
<dbReference type="GO" id="GO:0016810">
    <property type="term" value="F:hydrolase activity, acting on carbon-nitrogen (but not peptide) bonds"/>
    <property type="evidence" value="ECO:0007669"/>
    <property type="project" value="InterPro"/>
</dbReference>
<dbReference type="InterPro" id="IPR033932">
    <property type="entry name" value="YtcJ-like"/>
</dbReference>
<dbReference type="SUPFAM" id="SSF51556">
    <property type="entry name" value="Metallo-dependent hydrolases"/>
    <property type="match status" value="1"/>
</dbReference>
<dbReference type="CDD" id="cd01300">
    <property type="entry name" value="YtcJ_like"/>
    <property type="match status" value="1"/>
</dbReference>
<dbReference type="SUPFAM" id="SSF51338">
    <property type="entry name" value="Composite domain of metallo-dependent hydrolases"/>
    <property type="match status" value="1"/>
</dbReference>
<dbReference type="InterPro" id="IPR032466">
    <property type="entry name" value="Metal_Hydrolase"/>
</dbReference>
<evidence type="ECO:0000313" key="2">
    <source>
        <dbReference type="EMBL" id="TRX42783.1"/>
    </source>
</evidence>
<dbReference type="PROSITE" id="PS51257">
    <property type="entry name" value="PROKAR_LIPOPROTEIN"/>
    <property type="match status" value="1"/>
</dbReference>
<dbReference type="Gene3D" id="2.30.40.10">
    <property type="entry name" value="Urease, subunit C, domain 1"/>
    <property type="match status" value="1"/>
</dbReference>
<dbReference type="Proteomes" id="UP000316371">
    <property type="component" value="Unassembled WGS sequence"/>
</dbReference>
<dbReference type="RefSeq" id="WP_144254706.1">
    <property type="nucleotide sequence ID" value="NZ_VJZT01000001.1"/>
</dbReference>
<keyword evidence="2" id="KW-0378">Hydrolase</keyword>
<evidence type="ECO:0000259" key="1">
    <source>
        <dbReference type="Pfam" id="PF07969"/>
    </source>
</evidence>
<keyword evidence="3" id="KW-1185">Reference proteome</keyword>
<sequence>MKKSITAFLLVALISCSKKEVANPADAIYFGGEILTMEGEKANYAEAVAIKDGKILFVGSKTEAEKFHGDKTEMKDLEGKTMMPGLIDPHLHPILGSVILNTSFASPFDWNFPWGNVKAIRGHKPFMDKVVAYDKALKDPTEQLIVWGYMQPFHGSMSRRELDSISTTRPIVVWQYSAHEMFFNTAALKKFKITEAETKGNSQIDYKLGRFVEAGFFTVALPKLAPYLMGEKEMKEAMGKFSSVVHLGGITTVGDMALGASGSMETDLKMTATILEDPNTPFRIQYTPDLNTLGVINGDGEKTLAIVKELEKKKSPHMVIGHSIKLFSDGAFFGQAFQVEAPGYNDGHHGEWIMQPERLHKTMRFWWNAGYTIHIHCNGSGGLTAILDELEILQNENPKKDHRLTIEHFGESSVAQAKRIADLGAVVSANPYYLYAMGDKFSGDKILGKKRGSEMVRLGSLLKNKVPFALHTDFTMAPLQPLLLAWVAANRITADGNLLAPEERVPVYNALQGITSNAAFVLRMDDEIGSIKAGKKADFVILQENPMKIEPIKLKDIKVLETVYEGKSFPIK</sequence>
<dbReference type="Pfam" id="PF07969">
    <property type="entry name" value="Amidohydro_3"/>
    <property type="match status" value="1"/>
</dbReference>
<reference evidence="2 3" key="1">
    <citation type="submission" date="2019-07" db="EMBL/GenBank/DDBJ databases">
        <title>Novel species of Flavobacterium.</title>
        <authorList>
            <person name="Liu Q."/>
            <person name="Xin Y.-H."/>
        </authorList>
    </citation>
    <scope>NUCLEOTIDE SEQUENCE [LARGE SCALE GENOMIC DNA]</scope>
    <source>
        <strain evidence="2 3">LB1R34</strain>
    </source>
</reference>
<name>A0A553ED90_9FLAO</name>
<feature type="domain" description="Amidohydrolase 3" evidence="1">
    <location>
        <begin position="76"/>
        <end position="567"/>
    </location>
</feature>
<evidence type="ECO:0000313" key="3">
    <source>
        <dbReference type="Proteomes" id="UP000316371"/>
    </source>
</evidence>
<dbReference type="PANTHER" id="PTHR22642:SF2">
    <property type="entry name" value="PROTEIN LONG AFTER FAR-RED 3"/>
    <property type="match status" value="1"/>
</dbReference>
<dbReference type="InterPro" id="IPR013108">
    <property type="entry name" value="Amidohydro_3"/>
</dbReference>
<accession>A0A553ED90</accession>
<proteinExistence type="predicted"/>